<dbReference type="Pfam" id="PF14308">
    <property type="entry name" value="DnaJ-X"/>
    <property type="match status" value="1"/>
</dbReference>
<dbReference type="PANTHER" id="PTHR44094">
    <property type="entry name" value="DNAJ HEAT SHOCK N-TERMINAL DOMAIN-CONTAINING PROTEIN"/>
    <property type="match status" value="1"/>
</dbReference>
<keyword evidence="4" id="KW-1185">Reference proteome</keyword>
<feature type="domain" description="J" evidence="2">
    <location>
        <begin position="178"/>
        <end position="244"/>
    </location>
</feature>
<keyword evidence="1" id="KW-0472">Membrane</keyword>
<dbReference type="InterPro" id="IPR052423">
    <property type="entry name" value="EMIR"/>
</dbReference>
<accession>A0A1Z5J6H7</accession>
<evidence type="ECO:0000259" key="2">
    <source>
        <dbReference type="PROSITE" id="PS50076"/>
    </source>
</evidence>
<feature type="transmembrane region" description="Helical" evidence="1">
    <location>
        <begin position="70"/>
        <end position="93"/>
    </location>
</feature>
<dbReference type="InterPro" id="IPR001623">
    <property type="entry name" value="DnaJ_domain"/>
</dbReference>
<evidence type="ECO:0000313" key="3">
    <source>
        <dbReference type="EMBL" id="GAX09549.1"/>
    </source>
</evidence>
<dbReference type="Gene3D" id="1.10.287.110">
    <property type="entry name" value="DnaJ domain"/>
    <property type="match status" value="1"/>
</dbReference>
<dbReference type="OrthoDB" id="10250354at2759"/>
<evidence type="ECO:0000256" key="1">
    <source>
        <dbReference type="SAM" id="Phobius"/>
    </source>
</evidence>
<feature type="transmembrane region" description="Helical" evidence="1">
    <location>
        <begin position="42"/>
        <end position="63"/>
    </location>
</feature>
<dbReference type="CDD" id="cd06257">
    <property type="entry name" value="DnaJ"/>
    <property type="match status" value="1"/>
</dbReference>
<comment type="caution">
    <text evidence="3">The sequence shown here is derived from an EMBL/GenBank/DDBJ whole genome shotgun (WGS) entry which is preliminary data.</text>
</comment>
<evidence type="ECO:0000313" key="4">
    <source>
        <dbReference type="Proteomes" id="UP000198406"/>
    </source>
</evidence>
<dbReference type="PROSITE" id="PS00636">
    <property type="entry name" value="DNAJ_1"/>
    <property type="match status" value="1"/>
</dbReference>
<protein>
    <recommendedName>
        <fullName evidence="2">J domain-containing protein</fullName>
    </recommendedName>
</protein>
<dbReference type="InterPro" id="IPR018253">
    <property type="entry name" value="DnaJ_domain_CS"/>
</dbReference>
<dbReference type="InterPro" id="IPR026894">
    <property type="entry name" value="DnaJ_X"/>
</dbReference>
<dbReference type="PRINTS" id="PR00625">
    <property type="entry name" value="JDOMAIN"/>
</dbReference>
<proteinExistence type="predicted"/>
<dbReference type="InterPro" id="IPR036869">
    <property type="entry name" value="J_dom_sf"/>
</dbReference>
<organism evidence="3 4">
    <name type="scientific">Fistulifera solaris</name>
    <name type="common">Oleaginous diatom</name>
    <dbReference type="NCBI Taxonomy" id="1519565"/>
    <lineage>
        <taxon>Eukaryota</taxon>
        <taxon>Sar</taxon>
        <taxon>Stramenopiles</taxon>
        <taxon>Ochrophyta</taxon>
        <taxon>Bacillariophyta</taxon>
        <taxon>Bacillariophyceae</taxon>
        <taxon>Bacillariophycidae</taxon>
        <taxon>Naviculales</taxon>
        <taxon>Naviculaceae</taxon>
        <taxon>Fistulifera</taxon>
    </lineage>
</organism>
<dbReference type="SUPFAM" id="SSF46565">
    <property type="entry name" value="Chaperone J-domain"/>
    <property type="match status" value="1"/>
</dbReference>
<dbReference type="AlphaFoldDB" id="A0A1Z5J6H7"/>
<dbReference type="InParanoid" id="A0A1Z5J6H7"/>
<dbReference type="Pfam" id="PF00226">
    <property type="entry name" value="DnaJ"/>
    <property type="match status" value="1"/>
</dbReference>
<reference evidence="3 4" key="1">
    <citation type="journal article" date="2015" name="Plant Cell">
        <title>Oil accumulation by the oleaginous diatom Fistulifera solaris as revealed by the genome and transcriptome.</title>
        <authorList>
            <person name="Tanaka T."/>
            <person name="Maeda Y."/>
            <person name="Veluchamy A."/>
            <person name="Tanaka M."/>
            <person name="Abida H."/>
            <person name="Marechal E."/>
            <person name="Bowler C."/>
            <person name="Muto M."/>
            <person name="Sunaga Y."/>
            <person name="Tanaka M."/>
            <person name="Yoshino T."/>
            <person name="Taniguchi T."/>
            <person name="Fukuda Y."/>
            <person name="Nemoto M."/>
            <person name="Matsumoto M."/>
            <person name="Wong P.S."/>
            <person name="Aburatani S."/>
            <person name="Fujibuchi W."/>
        </authorList>
    </citation>
    <scope>NUCLEOTIDE SEQUENCE [LARGE SCALE GENOMIC DNA]</scope>
    <source>
        <strain evidence="3 4">JPCC DA0580</strain>
    </source>
</reference>
<keyword evidence="1" id="KW-1133">Transmembrane helix</keyword>
<dbReference type="EMBL" id="BDSP01000008">
    <property type="protein sequence ID" value="GAX09549.1"/>
    <property type="molecule type" value="Genomic_DNA"/>
</dbReference>
<name>A0A1Z5J6H7_FISSO</name>
<gene>
    <name evidence="3" type="ORF">FisN_16Lh243</name>
</gene>
<dbReference type="SMART" id="SM00271">
    <property type="entry name" value="DnaJ"/>
    <property type="match status" value="1"/>
</dbReference>
<dbReference type="PROSITE" id="PS50076">
    <property type="entry name" value="DNAJ_2"/>
    <property type="match status" value="1"/>
</dbReference>
<keyword evidence="1" id="KW-0812">Transmembrane</keyword>
<dbReference type="Proteomes" id="UP000198406">
    <property type="component" value="Unassembled WGS sequence"/>
</dbReference>
<sequence>MNKSPEELKREREQAAEQLAAILQARQPKGLKEGVVSGASNIVTGAVGAAGIAVLAPTMGLAVGLRQGGLLGGIIGVTGGALVGAVGAAAMALGGAVSAVSQVARGIIATPESIVAPRQGKWWNEHEGKWVLTDLPAEEASTLKGVPDDDSDILEMFQKELDASIREGKNEGQVKDMSYYDALEVPVDATPSAIKRQYYLLARKYHPDKVGTDDKEAADKFKEVAEAYQVLSDETLRERYDKVGKQGLSADKTDLAGADASNMDPALLYAFLFGSDKFHDFTGRFATATSASVGDTHKISITTARKLQKRRVVRLALKLATRVEKWVESRKVGGSTEVIEDEWKNEAIELSKTSYGYQLVTTIGKIYNLAGTMNEGSIENGYGLPKLSEWAARQNAAFEKRKAAQDTDLEKLRAGFDMMHMKMEAERKMQSAQTDEEKEEIAKSLQEQAHAIMLRILWTTTVVDITATLHETCKMVFFDKSVDAETRKQRSAAVKQLGQVWMGIPEPEGQQKDAAKLYEEAAFAAMLETMSRKDEARK</sequence>
<dbReference type="PANTHER" id="PTHR44094:SF8">
    <property type="entry name" value="DNAJ HEAT SHOCK N-TERMINAL DOMAIN-CONTAINING PROTEIN-RELATED"/>
    <property type="match status" value="1"/>
</dbReference>